<dbReference type="Proteomes" id="UP000005496">
    <property type="component" value="Unassembled WGS sequence"/>
</dbReference>
<accession>D6SJY2</accession>
<keyword evidence="2" id="KW-1185">Reference proteome</keyword>
<evidence type="ECO:0000313" key="2">
    <source>
        <dbReference type="Proteomes" id="UP000005496"/>
    </source>
</evidence>
<gene>
    <name evidence="1" type="ORF">Dthio_PD3641</name>
</gene>
<comment type="caution">
    <text evidence="1">The sequence shown here is derived from an EMBL/GenBank/DDBJ whole genome shotgun (WGS) entry which is preliminary data.</text>
</comment>
<dbReference type="eggNOG" id="COG1199">
    <property type="taxonomic scope" value="Bacteria"/>
</dbReference>
<organism evidence="1 2">
    <name type="scientific">Desulfonatronospira thiodismutans ASO3-1</name>
    <dbReference type="NCBI Taxonomy" id="555779"/>
    <lineage>
        <taxon>Bacteria</taxon>
        <taxon>Pseudomonadati</taxon>
        <taxon>Thermodesulfobacteriota</taxon>
        <taxon>Desulfovibrionia</taxon>
        <taxon>Desulfovibrionales</taxon>
        <taxon>Desulfonatronovibrionaceae</taxon>
        <taxon>Desulfonatronospira</taxon>
    </lineage>
</organism>
<dbReference type="EMBL" id="ACJN02000001">
    <property type="protein sequence ID" value="EFI36185.1"/>
    <property type="molecule type" value="Genomic_DNA"/>
</dbReference>
<name>D6SJY2_9BACT</name>
<dbReference type="AlphaFoldDB" id="D6SJY2"/>
<dbReference type="RefSeq" id="WP_008869307.1">
    <property type="nucleotide sequence ID" value="NZ_ACJN02000001.1"/>
</dbReference>
<protein>
    <submittedName>
        <fullName evidence="1">Uncharacterized protein</fullName>
    </submittedName>
</protein>
<proteinExistence type="predicted"/>
<sequence length="714" mass="81277">MQTSDTLIKISPGVGKTHGALSILVPYADKKKILFLVPTGDVVNEAYEKARQTAINLGINPKHIRKIRGRTEGKEPLKPGWNHRPDATCYRMEEVREIARKGYAPGLNVCPECPHDKVCPYKKQFEDMPLQRIIIATHEVAKYLELVSHIVIIDENPVKAYYEEHVVSLESIQNLLPKIPLKSAETINKMIKSSQELLHQAVKCKQGEGRIYADPRSNWSHTEGLSSIANIPKEEWDLLDDHLSVFEKFENEKPIQHQRRLIEENITPLELEWMKIASGYMDGIAYIRADHRKEQGISFVYNKLCAPDFEKAKNIICQDATGIIEELQALLPRRSFKLVDAAVDLPGRKYHLKYALGKTAVVGDGNKCTPMKDQHIRSKLKKGIECLSKDEQHVLIITHMAAEERVLQLVKEIDPDREYQVTHFWGNRGINRFETCDAVICFGTPTANPEGLKDMASCLFNDVEKEDAWVADLGIRELVQSIHRIRPIYRPKSIIVMGQHWPESLGKPDFQAVQYNRGGSLDVALQRLRPILEKAGIVTREIACLAGVFCRQDSEHIHDWKRVRETLIEFVPFHIRDTLIGKGTNSKGDFVPVKLTKNSAWSDLINTLMLETGLPEIKCYYKDSPGKPSRGVGTISAARKFYHQVGLEFDAESWSGVEAMPSEFYEAKIQSYLAKIKNNVWPFKFNKPVNVQASYKSKKLAALEAVQRRLVHYY</sequence>
<reference evidence="1" key="1">
    <citation type="submission" date="2010-05" db="EMBL/GenBank/DDBJ databases">
        <title>The draft genome of Desulfonatronospira thiodismutans ASO3-1.</title>
        <authorList>
            <consortium name="US DOE Joint Genome Institute (JGI-PGF)"/>
            <person name="Lucas S."/>
            <person name="Copeland A."/>
            <person name="Lapidus A."/>
            <person name="Cheng J.-F."/>
            <person name="Bruce D."/>
            <person name="Goodwin L."/>
            <person name="Pitluck S."/>
            <person name="Chertkov O."/>
            <person name="Brettin T."/>
            <person name="Detter J.C."/>
            <person name="Han C."/>
            <person name="Land M.L."/>
            <person name="Hauser L."/>
            <person name="Kyrpides N."/>
            <person name="Mikhailova N."/>
            <person name="Muyzer G."/>
            <person name="Woyke T."/>
        </authorList>
    </citation>
    <scope>NUCLEOTIDE SEQUENCE [LARGE SCALE GENOMIC DNA]</scope>
    <source>
        <strain evidence="1">ASO3-1</strain>
    </source>
</reference>
<dbReference type="OrthoDB" id="5470139at2"/>
<evidence type="ECO:0000313" key="1">
    <source>
        <dbReference type="EMBL" id="EFI36185.1"/>
    </source>
</evidence>